<gene>
    <name evidence="3" type="ORF">NS334_11135</name>
</gene>
<sequence length="161" mass="18845">MPHADIYAELKRDHDKQRDMLKELAELRGDGAKRRKLFEAFRLEVQSHAAAEEESLYATMLGNPDLRDDARHSVAEHKEVDDLIGELFDLDFGSDEWEAKFFHMRHRYEHHIDEEEEEMFPAAEDKLDDATEDRLAATYEERKPAELEIARDHPPGGDERE</sequence>
<dbReference type="Proteomes" id="UP000074310">
    <property type="component" value="Unassembled WGS sequence"/>
</dbReference>
<evidence type="ECO:0000256" key="1">
    <source>
        <dbReference type="SAM" id="MobiDB-lite"/>
    </source>
</evidence>
<protein>
    <submittedName>
        <fullName evidence="3">Hemerythrin</fullName>
    </submittedName>
</protein>
<dbReference type="Pfam" id="PF01814">
    <property type="entry name" value="Hemerythrin"/>
    <property type="match status" value="1"/>
</dbReference>
<comment type="caution">
    <text evidence="3">The sequence shown here is derived from an EMBL/GenBank/DDBJ whole genome shotgun (WGS) entry which is preliminary data.</text>
</comment>
<dbReference type="OrthoDB" id="5523420at2"/>
<organism evidence="3 4">
    <name type="scientific">Sphingomonas endophytica</name>
    <dbReference type="NCBI Taxonomy" id="869719"/>
    <lineage>
        <taxon>Bacteria</taxon>
        <taxon>Pseudomonadati</taxon>
        <taxon>Pseudomonadota</taxon>
        <taxon>Alphaproteobacteria</taxon>
        <taxon>Sphingomonadales</taxon>
        <taxon>Sphingomonadaceae</taxon>
        <taxon>Sphingomonas</taxon>
    </lineage>
</organism>
<evidence type="ECO:0000313" key="4">
    <source>
        <dbReference type="Proteomes" id="UP000074310"/>
    </source>
</evidence>
<dbReference type="EMBL" id="LDTB01000045">
    <property type="protein sequence ID" value="KTT70980.1"/>
    <property type="molecule type" value="Genomic_DNA"/>
</dbReference>
<dbReference type="PANTHER" id="PTHR35585">
    <property type="entry name" value="HHE DOMAIN PROTEIN (AFU_ORTHOLOGUE AFUA_4G00730)"/>
    <property type="match status" value="1"/>
</dbReference>
<dbReference type="AlphaFoldDB" id="A0A147I0P8"/>
<evidence type="ECO:0000259" key="2">
    <source>
        <dbReference type="Pfam" id="PF01814"/>
    </source>
</evidence>
<keyword evidence="4" id="KW-1185">Reference proteome</keyword>
<name>A0A147I0P8_9SPHN</name>
<dbReference type="Gene3D" id="1.20.120.520">
    <property type="entry name" value="nmb1532 protein domain like"/>
    <property type="match status" value="1"/>
</dbReference>
<dbReference type="PATRIC" id="fig|869719.3.peg.2168"/>
<feature type="region of interest" description="Disordered" evidence="1">
    <location>
        <begin position="139"/>
        <end position="161"/>
    </location>
</feature>
<dbReference type="RefSeq" id="WP_058756075.1">
    <property type="nucleotide sequence ID" value="NZ_LDTB01000045.1"/>
</dbReference>
<reference evidence="3 4" key="1">
    <citation type="journal article" date="2016" name="Front. Microbiol.">
        <title>Genomic Resource of Rice Seed Associated Bacteria.</title>
        <authorList>
            <person name="Midha S."/>
            <person name="Bansal K."/>
            <person name="Sharma S."/>
            <person name="Kumar N."/>
            <person name="Patil P.P."/>
            <person name="Chaudhry V."/>
            <person name="Patil P.B."/>
        </authorList>
    </citation>
    <scope>NUCLEOTIDE SEQUENCE [LARGE SCALE GENOMIC DNA]</scope>
    <source>
        <strain evidence="3 4">NS334</strain>
    </source>
</reference>
<accession>A0A147I0P8</accession>
<dbReference type="PANTHER" id="PTHR35585:SF1">
    <property type="entry name" value="HHE DOMAIN PROTEIN (AFU_ORTHOLOGUE AFUA_4G00730)"/>
    <property type="match status" value="1"/>
</dbReference>
<feature type="domain" description="Hemerythrin-like" evidence="2">
    <location>
        <begin position="6"/>
        <end position="123"/>
    </location>
</feature>
<proteinExistence type="predicted"/>
<evidence type="ECO:0000313" key="3">
    <source>
        <dbReference type="EMBL" id="KTT70980.1"/>
    </source>
</evidence>
<dbReference type="InterPro" id="IPR012312">
    <property type="entry name" value="Hemerythrin-like"/>
</dbReference>